<dbReference type="PANTHER" id="PTHR14663:SF2">
    <property type="entry name" value="METHYLTRANSFERASE NSUN7-RELATED"/>
    <property type="match status" value="1"/>
</dbReference>
<feature type="compositionally biased region" description="Basic residues" evidence="1">
    <location>
        <begin position="12"/>
        <end position="21"/>
    </location>
</feature>
<dbReference type="GO" id="GO:0008168">
    <property type="term" value="F:methyltransferase activity"/>
    <property type="evidence" value="ECO:0007669"/>
    <property type="project" value="UniProtKB-KW"/>
</dbReference>
<name>A0AAD3RGN1_LATJO</name>
<sequence>MIVSDGLMKTGHSSHKVSKRQHISEMVKNKNIGGRSSRSSTCKTKKASSKVASSKDLTPLDDPVDSDIPAVPPELQITGQGQLGLPDKVYLLASAIFQNNHLEKPAAHRLVNYGKERGVPLPEIKDEEMQRTAYELAFNTLKYQELLLEDIMIDSCFTLTQPMPDDQMSLVAVILHDFEDRMFLPRERQGDEIIQEVRDVENYLLKFKTKLAASLTRCRIKHDLVSIECILPESVKTRQERSSSLPLYAWVNTLKSRLKFIPVQPPDNAMGPKNRPFFMLEPSEQSNGF</sequence>
<protein>
    <submittedName>
        <fullName evidence="2">Methyltransferase NSUN7</fullName>
    </submittedName>
</protein>
<feature type="region of interest" description="Disordered" evidence="1">
    <location>
        <begin position="1"/>
        <end position="64"/>
    </location>
</feature>
<dbReference type="AlphaFoldDB" id="A0AAD3RGN1"/>
<dbReference type="PANTHER" id="PTHR14663">
    <property type="entry name" value="METHYLTRANSFERASE NSUN7-RELATED"/>
    <property type="match status" value="1"/>
</dbReference>
<keyword evidence="3" id="KW-1185">Reference proteome</keyword>
<keyword evidence="2" id="KW-0489">Methyltransferase</keyword>
<comment type="caution">
    <text evidence="2">The sequence shown here is derived from an EMBL/GenBank/DDBJ whole genome shotgun (WGS) entry which is preliminary data.</text>
</comment>
<reference evidence="2" key="1">
    <citation type="submission" date="2022-08" db="EMBL/GenBank/DDBJ databases">
        <title>Genome sequencing of akame (Lates japonicus).</title>
        <authorList>
            <person name="Hashiguchi Y."/>
            <person name="Takahashi H."/>
        </authorList>
    </citation>
    <scope>NUCLEOTIDE SEQUENCE</scope>
    <source>
        <strain evidence="2">Kochi</strain>
    </source>
</reference>
<dbReference type="Proteomes" id="UP001279410">
    <property type="component" value="Unassembled WGS sequence"/>
</dbReference>
<gene>
    <name evidence="2" type="ORF">AKAME5_001867400</name>
</gene>
<evidence type="ECO:0000256" key="1">
    <source>
        <dbReference type="SAM" id="MobiDB-lite"/>
    </source>
</evidence>
<accession>A0AAD3RGN1</accession>
<dbReference type="InterPro" id="IPR042620">
    <property type="entry name" value="NSUN7"/>
</dbReference>
<dbReference type="GO" id="GO:0032259">
    <property type="term" value="P:methylation"/>
    <property type="evidence" value="ECO:0007669"/>
    <property type="project" value="UniProtKB-KW"/>
</dbReference>
<keyword evidence="2" id="KW-0808">Transferase</keyword>
<proteinExistence type="predicted"/>
<evidence type="ECO:0000313" key="3">
    <source>
        <dbReference type="Proteomes" id="UP001279410"/>
    </source>
</evidence>
<dbReference type="EMBL" id="BRZM01000109">
    <property type="protein sequence ID" value="GLD67320.1"/>
    <property type="molecule type" value="Genomic_DNA"/>
</dbReference>
<organism evidence="2 3">
    <name type="scientific">Lates japonicus</name>
    <name type="common">Japanese lates</name>
    <dbReference type="NCBI Taxonomy" id="270547"/>
    <lineage>
        <taxon>Eukaryota</taxon>
        <taxon>Metazoa</taxon>
        <taxon>Chordata</taxon>
        <taxon>Craniata</taxon>
        <taxon>Vertebrata</taxon>
        <taxon>Euteleostomi</taxon>
        <taxon>Actinopterygii</taxon>
        <taxon>Neopterygii</taxon>
        <taxon>Teleostei</taxon>
        <taxon>Neoteleostei</taxon>
        <taxon>Acanthomorphata</taxon>
        <taxon>Carangaria</taxon>
        <taxon>Carangaria incertae sedis</taxon>
        <taxon>Centropomidae</taxon>
        <taxon>Lates</taxon>
    </lineage>
</organism>
<evidence type="ECO:0000313" key="2">
    <source>
        <dbReference type="EMBL" id="GLD67320.1"/>
    </source>
</evidence>